<keyword evidence="3 6" id="KW-0812">Transmembrane</keyword>
<name>A0A6J4P1T2_9ACTN</name>
<dbReference type="EMBL" id="CADCUM010000119">
    <property type="protein sequence ID" value="CAA9401941.1"/>
    <property type="molecule type" value="Genomic_DNA"/>
</dbReference>
<dbReference type="Gene3D" id="3.60.15.10">
    <property type="entry name" value="Ribonuclease Z/Hydroxyacylglutathione hydrolase-like"/>
    <property type="match status" value="1"/>
</dbReference>
<dbReference type="InterPro" id="IPR052159">
    <property type="entry name" value="Competence_DNA_uptake"/>
</dbReference>
<accession>A0A6J4P1T2</accession>
<proteinExistence type="predicted"/>
<evidence type="ECO:0000256" key="5">
    <source>
        <dbReference type="ARBA" id="ARBA00023136"/>
    </source>
</evidence>
<keyword evidence="4 6" id="KW-1133">Transmembrane helix</keyword>
<feature type="transmembrane region" description="Helical" evidence="6">
    <location>
        <begin position="234"/>
        <end position="256"/>
    </location>
</feature>
<protein>
    <submittedName>
        <fullName evidence="8">DNA internalization-related competence protein ComEC/Rec2</fullName>
    </submittedName>
</protein>
<dbReference type="Pfam" id="PF03772">
    <property type="entry name" value="Competence"/>
    <property type="match status" value="1"/>
</dbReference>
<gene>
    <name evidence="8" type="ORF">AVDCRST_MAG32-3015</name>
</gene>
<keyword evidence="5 6" id="KW-0472">Membrane</keyword>
<dbReference type="NCBIfam" id="TIGR00360">
    <property type="entry name" value="ComEC_N-term"/>
    <property type="match status" value="1"/>
</dbReference>
<reference evidence="8" key="1">
    <citation type="submission" date="2020-02" db="EMBL/GenBank/DDBJ databases">
        <authorList>
            <person name="Meier V. D."/>
        </authorList>
    </citation>
    <scope>NUCLEOTIDE SEQUENCE</scope>
    <source>
        <strain evidence="8">AVDCRST_MAG32</strain>
    </source>
</reference>
<dbReference type="Pfam" id="PF00753">
    <property type="entry name" value="Lactamase_B"/>
    <property type="match status" value="1"/>
</dbReference>
<dbReference type="SMART" id="SM00849">
    <property type="entry name" value="Lactamase_B"/>
    <property type="match status" value="1"/>
</dbReference>
<dbReference type="PANTHER" id="PTHR30619:SF1">
    <property type="entry name" value="RECOMBINATION PROTEIN 2"/>
    <property type="match status" value="1"/>
</dbReference>
<dbReference type="InterPro" id="IPR004477">
    <property type="entry name" value="ComEC_N"/>
</dbReference>
<organism evidence="8">
    <name type="scientific">uncultured Nocardioides sp</name>
    <dbReference type="NCBI Taxonomy" id="198441"/>
    <lineage>
        <taxon>Bacteria</taxon>
        <taxon>Bacillati</taxon>
        <taxon>Actinomycetota</taxon>
        <taxon>Actinomycetes</taxon>
        <taxon>Propionibacteriales</taxon>
        <taxon>Nocardioidaceae</taxon>
        <taxon>Nocardioides</taxon>
        <taxon>environmental samples</taxon>
    </lineage>
</organism>
<comment type="subcellular location">
    <subcellularLocation>
        <location evidence="1">Cell membrane</location>
        <topology evidence="1">Multi-pass membrane protein</topology>
    </subcellularLocation>
</comment>
<feature type="transmembrane region" description="Helical" evidence="6">
    <location>
        <begin position="285"/>
        <end position="304"/>
    </location>
</feature>
<feature type="domain" description="Metallo-beta-lactamase" evidence="7">
    <location>
        <begin position="516"/>
        <end position="691"/>
    </location>
</feature>
<feature type="transmembrane region" description="Helical" evidence="6">
    <location>
        <begin position="456"/>
        <end position="476"/>
    </location>
</feature>
<evidence type="ECO:0000256" key="1">
    <source>
        <dbReference type="ARBA" id="ARBA00004651"/>
    </source>
</evidence>
<dbReference type="InterPro" id="IPR001279">
    <property type="entry name" value="Metallo-B-lactamas"/>
</dbReference>
<keyword evidence="2" id="KW-1003">Cell membrane</keyword>
<feature type="transmembrane region" description="Helical" evidence="6">
    <location>
        <begin position="262"/>
        <end position="278"/>
    </location>
</feature>
<feature type="transmembrane region" description="Helical" evidence="6">
    <location>
        <begin position="324"/>
        <end position="344"/>
    </location>
</feature>
<evidence type="ECO:0000256" key="4">
    <source>
        <dbReference type="ARBA" id="ARBA00022989"/>
    </source>
</evidence>
<dbReference type="GO" id="GO:0005886">
    <property type="term" value="C:plasma membrane"/>
    <property type="evidence" value="ECO:0007669"/>
    <property type="project" value="UniProtKB-SubCell"/>
</dbReference>
<evidence type="ECO:0000256" key="2">
    <source>
        <dbReference type="ARBA" id="ARBA00022475"/>
    </source>
</evidence>
<dbReference type="CDD" id="cd07731">
    <property type="entry name" value="ComA-like_MBL-fold"/>
    <property type="match status" value="1"/>
</dbReference>
<evidence type="ECO:0000259" key="7">
    <source>
        <dbReference type="SMART" id="SM00849"/>
    </source>
</evidence>
<dbReference type="AlphaFoldDB" id="A0A6J4P1T2"/>
<evidence type="ECO:0000256" key="3">
    <source>
        <dbReference type="ARBA" id="ARBA00022692"/>
    </source>
</evidence>
<dbReference type="PANTHER" id="PTHR30619">
    <property type="entry name" value="DNA INTERNALIZATION/COMPETENCE PROTEIN COMEC/REC2"/>
    <property type="match status" value="1"/>
</dbReference>
<sequence>MPDLRAPALAAGAWAGALLVLVLPRGTLAGTAVVVVLATVAVVVRRSDGLAAWLSVLAAAVAVGGVALLEEQVVASSPVPDLAAGRAVADVRLVVTSDPRPVAGRFGEVQVLRGRLQHVAARGHAWRVDVPVVVLADGAWAAPPLGSLVGLQARLGPADDGAAALVTPVGEAEVLARPGPWWNGAAAVRRSVRAAVEDRGVHERELVPALVVGDDVGIDPALADDFRTTGLTHLLAVSGTNLTLVVGFLLVLARWAGVRGRGTWVVGAIGIVGFVLLARTEPSVVRAAAMGAVALIGMGGNGLARGTRCLGVAVLVLLLVEPRLAVSVGFALSVLATGGILLLAPRWRDALAGWLPRWAAEAVSVPLAAQVACTPLVAAISGEVSLVAVGANLLAAPAVAPATVLGLAGGLVGVVWAPLGEVVAAPGAWSAGWIVRVAQHGADLPMPAVDWGSGPVALLVLTAGCLAGVVVAPRLLGHPGATLGCCGVLVVVVLVPAPTPGWPPDGWVLTMCDVGQGDALVLNAGGGAAVVVDAGPDPGAVDACLDRLEVSRLPLVVLTHFHADHVDGLPGVLEGREVGRVEASPLADPPQGVDAVRRSLGDAGEDGAQVAPYGVPRRVGEVLLQPVWPPAGTPSEGPGDGSTANDASVVLVAEVRGVRILLTGDVEPPGQAALARSLPELSVDVLKVPHHGSRHQDLDWLTSLDAGLALVSTGEDNDYGHPAPELLAALEAAGADTWRTDLDGDVVVVVRDGEVGVVARD</sequence>
<dbReference type="SUPFAM" id="SSF56281">
    <property type="entry name" value="Metallo-hydrolase/oxidoreductase"/>
    <property type="match status" value="1"/>
</dbReference>
<evidence type="ECO:0000313" key="8">
    <source>
        <dbReference type="EMBL" id="CAA9401941.1"/>
    </source>
</evidence>
<evidence type="ECO:0000256" key="6">
    <source>
        <dbReference type="SAM" id="Phobius"/>
    </source>
</evidence>
<feature type="transmembrane region" description="Helical" evidence="6">
    <location>
        <begin position="50"/>
        <end position="69"/>
    </location>
</feature>
<dbReference type="InterPro" id="IPR035681">
    <property type="entry name" value="ComA-like_MBL"/>
</dbReference>
<dbReference type="InterPro" id="IPR036866">
    <property type="entry name" value="RibonucZ/Hydroxyglut_hydro"/>
</dbReference>